<accession>A0A7S2XR68</accession>
<dbReference type="GO" id="GO:0005634">
    <property type="term" value="C:nucleus"/>
    <property type="evidence" value="ECO:0007669"/>
    <property type="project" value="TreeGrafter"/>
</dbReference>
<keyword evidence="4 10" id="KW-0436">Ligase</keyword>
<reference evidence="12" key="1">
    <citation type="submission" date="2021-01" db="EMBL/GenBank/DDBJ databases">
        <authorList>
            <person name="Corre E."/>
            <person name="Pelletier E."/>
            <person name="Niang G."/>
            <person name="Scheremetjew M."/>
            <person name="Finn R."/>
            <person name="Kale V."/>
            <person name="Holt S."/>
            <person name="Cochrane G."/>
            <person name="Meng A."/>
            <person name="Brown T."/>
            <person name="Cohen L."/>
        </authorList>
    </citation>
    <scope>NUCLEOTIDE SEQUENCE</scope>
    <source>
        <strain evidence="12">CCMP2084</strain>
    </source>
</reference>
<evidence type="ECO:0000256" key="9">
    <source>
        <dbReference type="ARBA" id="ARBA00024626"/>
    </source>
</evidence>
<dbReference type="FunFam" id="3.10.290.20:FF:000003">
    <property type="entry name" value="Ubiquitin-activating enzyme E1 C"/>
    <property type="match status" value="1"/>
</dbReference>
<dbReference type="Gene3D" id="1.10.10.520">
    <property type="entry name" value="Ubiquitin activating enzymes (Uba3). Chain: B, domain 2"/>
    <property type="match status" value="1"/>
</dbReference>
<comment type="catalytic activity">
    <reaction evidence="9 10">
        <text>ATP + [NEDD8 protein] + [E1 NEDD8-activating enzyme]-L-cysteine = AMP + diphosphate + [E1 NEDD8-activating enzyme]-S-[NEDD8 protein]-yl-L-cysteine.</text>
        <dbReference type="EC" id="6.2.1.64"/>
    </reaction>
</comment>
<dbReference type="Gene3D" id="3.10.290.20">
    <property type="entry name" value="Ubiquitin-like 2 activating enzyme e1b. Chain: B, domain 3"/>
    <property type="match status" value="1"/>
</dbReference>
<name>A0A7S2XR68_9STRA</name>
<dbReference type="GO" id="GO:0005737">
    <property type="term" value="C:cytoplasm"/>
    <property type="evidence" value="ECO:0007669"/>
    <property type="project" value="TreeGrafter"/>
</dbReference>
<proteinExistence type="inferred from homology"/>
<dbReference type="SMART" id="SM01181">
    <property type="entry name" value="E2_bind"/>
    <property type="match status" value="1"/>
</dbReference>
<dbReference type="InterPro" id="IPR030468">
    <property type="entry name" value="Uba3_N"/>
</dbReference>
<gene>
    <name evidence="12" type="ORF">ASEP1449_LOCUS14402</name>
</gene>
<dbReference type="SUPFAM" id="SSF69572">
    <property type="entry name" value="Activating enzymes of the ubiquitin-like proteins"/>
    <property type="match status" value="1"/>
</dbReference>
<evidence type="ECO:0000256" key="10">
    <source>
        <dbReference type="RuleBase" id="RU368009"/>
    </source>
</evidence>
<comment type="function">
    <text evidence="10">Catalytic subunit of the dimeric E1 enzyme, which activates NEDD8.</text>
</comment>
<dbReference type="Pfam" id="PF08825">
    <property type="entry name" value="E2_bind"/>
    <property type="match status" value="1"/>
</dbReference>
<dbReference type="Pfam" id="PF00899">
    <property type="entry name" value="ThiF"/>
    <property type="match status" value="1"/>
</dbReference>
<dbReference type="PANTHER" id="PTHR10953">
    <property type="entry name" value="UBIQUITIN-ACTIVATING ENZYME E1"/>
    <property type="match status" value="1"/>
</dbReference>
<comment type="similarity">
    <text evidence="2 10">Belongs to the ubiquitin-activating E1 family. UBA3 subfamily.</text>
</comment>
<protein>
    <recommendedName>
        <fullName evidence="3 10">NEDD8-activating enzyme E1 catalytic subunit</fullName>
        <ecNumber evidence="8 10">6.2.1.64</ecNumber>
    </recommendedName>
</protein>
<dbReference type="EC" id="6.2.1.64" evidence="8 10"/>
<keyword evidence="5 10" id="KW-0547">Nucleotide-binding</keyword>
<evidence type="ECO:0000256" key="4">
    <source>
        <dbReference type="ARBA" id="ARBA00022598"/>
    </source>
</evidence>
<feature type="domain" description="E2 binding" evidence="11">
    <location>
        <begin position="443"/>
        <end position="527"/>
    </location>
</feature>
<dbReference type="GO" id="GO:0019781">
    <property type="term" value="F:NEDD8 activating enzyme activity"/>
    <property type="evidence" value="ECO:0007669"/>
    <property type="project" value="UniProtKB-UniRule"/>
</dbReference>
<dbReference type="AlphaFoldDB" id="A0A7S2XR68"/>
<dbReference type="Gene3D" id="3.40.50.720">
    <property type="entry name" value="NAD(P)-binding Rossmann-like Domain"/>
    <property type="match status" value="1"/>
</dbReference>
<dbReference type="PANTHER" id="PTHR10953:SF6">
    <property type="entry name" value="NEDD8-ACTIVATING ENZYME E1 CATALYTIC SUBUNIT"/>
    <property type="match status" value="1"/>
</dbReference>
<dbReference type="InterPro" id="IPR045886">
    <property type="entry name" value="ThiF/MoeB/HesA"/>
</dbReference>
<dbReference type="InterPro" id="IPR014929">
    <property type="entry name" value="E2-binding"/>
</dbReference>
<dbReference type="UniPathway" id="UPA00885"/>
<dbReference type="InterPro" id="IPR000594">
    <property type="entry name" value="ThiF_NAD_FAD-bd"/>
</dbReference>
<comment type="pathway">
    <text evidence="1 10">Protein modification; protein neddylation.</text>
</comment>
<sequence>MELKNMLHTTVYCTRFLVSSYVAQGIDEPFSCRDLTRHKQQDRPIVREKTHNFFSPSQDLKTMTKRPASEIEQDPAHSMTQVNITRPSGVEGSRGSLLTLLSRPSPFPNETGALAIGEFEPVEVTGASKAGDLIKSQLSDARVLVVGAGGLGCELLKDLAMSGIANVDVIDLDTIDVTNLNRQFLFREKDVGSSKAEVAAKFINEKCSWMNVTPYHGKIQDKDPSFYKGFNCILSGLDNVEARRWLNATVCGLVDLDEDGDPDPSTIIPIIDGGTEGFSGQARVILPRITSCFECSLDAFPPQKTFPLCTVAASPRLPEHCIAYAFTLQWPQEFPDKKLNNDSPDDMQWVYQTAKARAEKYNISGVTYMLTLGVVKNIIPAVASTNAIVAAACVNEAVKLLSFCSQTLNTYMMYMGSTGVYSHTFVYEQKEDCPVCTSTVRKLTVKPTSTLNELIQTLRDGDLRLKNPSLTSGSGKTLYMQKPPALEKATRPNLDKVISSLIQNGEELVVTDTMFPDINLTLLVSFGN</sequence>
<dbReference type="EMBL" id="HBHQ01021346">
    <property type="protein sequence ID" value="CAD9822568.1"/>
    <property type="molecule type" value="Transcribed_RNA"/>
</dbReference>
<dbReference type="InterPro" id="IPR035985">
    <property type="entry name" value="Ubiquitin-activating_enz"/>
</dbReference>
<evidence type="ECO:0000256" key="8">
    <source>
        <dbReference type="ARBA" id="ARBA00023624"/>
    </source>
</evidence>
<dbReference type="GO" id="GO:0045116">
    <property type="term" value="P:protein neddylation"/>
    <property type="evidence" value="ECO:0007669"/>
    <property type="project" value="UniProtKB-UniRule"/>
</dbReference>
<evidence type="ECO:0000256" key="3">
    <source>
        <dbReference type="ARBA" id="ARBA00015203"/>
    </source>
</evidence>
<keyword evidence="6 10" id="KW-0833">Ubl conjugation pathway</keyword>
<evidence type="ECO:0000259" key="11">
    <source>
        <dbReference type="SMART" id="SM01181"/>
    </source>
</evidence>
<dbReference type="CDD" id="cd01488">
    <property type="entry name" value="Uba3_RUB"/>
    <property type="match status" value="1"/>
</dbReference>
<dbReference type="InterPro" id="IPR023318">
    <property type="entry name" value="Ub_act_enz_dom_a_sf"/>
</dbReference>
<keyword evidence="7 10" id="KW-0067">ATP-binding</keyword>
<dbReference type="GO" id="GO:0005524">
    <property type="term" value="F:ATP binding"/>
    <property type="evidence" value="ECO:0007669"/>
    <property type="project" value="UniProtKB-UniRule"/>
</dbReference>
<evidence type="ECO:0000256" key="1">
    <source>
        <dbReference type="ARBA" id="ARBA00005032"/>
    </source>
</evidence>
<evidence type="ECO:0000256" key="6">
    <source>
        <dbReference type="ARBA" id="ARBA00022786"/>
    </source>
</evidence>
<evidence type="ECO:0000313" key="12">
    <source>
        <dbReference type="EMBL" id="CAD9822568.1"/>
    </source>
</evidence>
<evidence type="ECO:0000256" key="5">
    <source>
        <dbReference type="ARBA" id="ARBA00022741"/>
    </source>
</evidence>
<organism evidence="12">
    <name type="scientific">Attheya septentrionalis</name>
    <dbReference type="NCBI Taxonomy" id="420275"/>
    <lineage>
        <taxon>Eukaryota</taxon>
        <taxon>Sar</taxon>
        <taxon>Stramenopiles</taxon>
        <taxon>Ochrophyta</taxon>
        <taxon>Bacillariophyta</taxon>
        <taxon>Coscinodiscophyceae</taxon>
        <taxon>Chaetocerotophycidae</taxon>
        <taxon>Chaetocerotales</taxon>
        <taxon>Attheyaceae</taxon>
        <taxon>Attheya</taxon>
    </lineage>
</organism>
<evidence type="ECO:0000256" key="7">
    <source>
        <dbReference type="ARBA" id="ARBA00022840"/>
    </source>
</evidence>
<evidence type="ECO:0000256" key="2">
    <source>
        <dbReference type="ARBA" id="ARBA00006310"/>
    </source>
</evidence>
<dbReference type="FunFam" id="1.10.10.520:FF:000001">
    <property type="entry name" value="NEDD8-activating enzyme E1 catalytic subunit"/>
    <property type="match status" value="1"/>
</dbReference>